<proteinExistence type="predicted"/>
<dbReference type="AlphaFoldDB" id="A0A7J7L117"/>
<evidence type="ECO:0000256" key="1">
    <source>
        <dbReference type="SAM" id="MobiDB-lite"/>
    </source>
</evidence>
<organism evidence="2 3">
    <name type="scientific">Kingdonia uniflora</name>
    <dbReference type="NCBI Taxonomy" id="39325"/>
    <lineage>
        <taxon>Eukaryota</taxon>
        <taxon>Viridiplantae</taxon>
        <taxon>Streptophyta</taxon>
        <taxon>Embryophyta</taxon>
        <taxon>Tracheophyta</taxon>
        <taxon>Spermatophyta</taxon>
        <taxon>Magnoliopsida</taxon>
        <taxon>Ranunculales</taxon>
        <taxon>Circaeasteraceae</taxon>
        <taxon>Kingdonia</taxon>
    </lineage>
</organism>
<sequence>MLTDSQRMGNLDLFGPTTLRASITPVVVTSTLVHSLSQDFSLPGKAEGPDLGWHMEWTGQRKRLPIARLRDPPPMFSSYGAKELWYLTHGMRQLVLAESAWDAQRLQEVEDELVIARRQLDSIDHQLYAHDLQPRRRRDVRVVPLPAEGGARTKQRGSGPRTVLAAGDGGTGDDYE</sequence>
<accession>A0A7J7L117</accession>
<feature type="region of interest" description="Disordered" evidence="1">
    <location>
        <begin position="143"/>
        <end position="176"/>
    </location>
</feature>
<evidence type="ECO:0000313" key="2">
    <source>
        <dbReference type="EMBL" id="KAF6136311.1"/>
    </source>
</evidence>
<gene>
    <name evidence="2" type="ORF">GIB67_042796</name>
</gene>
<protein>
    <submittedName>
        <fullName evidence="2">Uncharacterized protein</fullName>
    </submittedName>
</protein>
<evidence type="ECO:0000313" key="3">
    <source>
        <dbReference type="Proteomes" id="UP000541444"/>
    </source>
</evidence>
<keyword evidence="3" id="KW-1185">Reference proteome</keyword>
<name>A0A7J7L117_9MAGN</name>
<comment type="caution">
    <text evidence="2">The sequence shown here is derived from an EMBL/GenBank/DDBJ whole genome shotgun (WGS) entry which is preliminary data.</text>
</comment>
<dbReference type="EMBL" id="JACGCM010002752">
    <property type="protein sequence ID" value="KAF6136311.1"/>
    <property type="molecule type" value="Genomic_DNA"/>
</dbReference>
<dbReference type="Proteomes" id="UP000541444">
    <property type="component" value="Unassembled WGS sequence"/>
</dbReference>
<reference evidence="2 3" key="1">
    <citation type="journal article" date="2020" name="IScience">
        <title>Genome Sequencing of the Endangered Kingdonia uniflora (Circaeasteraceae, Ranunculales) Reveals Potential Mechanisms of Evolutionary Specialization.</title>
        <authorList>
            <person name="Sun Y."/>
            <person name="Deng T."/>
            <person name="Zhang A."/>
            <person name="Moore M.J."/>
            <person name="Landis J.B."/>
            <person name="Lin N."/>
            <person name="Zhang H."/>
            <person name="Zhang X."/>
            <person name="Huang J."/>
            <person name="Zhang X."/>
            <person name="Sun H."/>
            <person name="Wang H."/>
        </authorList>
    </citation>
    <scope>NUCLEOTIDE SEQUENCE [LARGE SCALE GENOMIC DNA]</scope>
    <source>
        <strain evidence="2">TB1705</strain>
        <tissue evidence="2">Leaf</tissue>
    </source>
</reference>